<sequence length="141" mass="15709">MASREVDDAELGSASAHGIPGSEAGPDGVNNSVYQPIDGSQDYQKGELQFLGSIQYEEDTDEDLYKWMKIHLMNSHPDPECSNDSHFGHLSGFLAIPVLLQQALLFLHLLHRLPSLGCCDFLYFRNLVCCSREKTHKNTGK</sequence>
<reference evidence="2" key="3">
    <citation type="submission" date="2025-09" db="UniProtKB">
        <authorList>
            <consortium name="Ensembl"/>
        </authorList>
    </citation>
    <scope>IDENTIFICATION</scope>
</reference>
<evidence type="ECO:0000256" key="1">
    <source>
        <dbReference type="SAM" id="MobiDB-lite"/>
    </source>
</evidence>
<protein>
    <submittedName>
        <fullName evidence="2">Membrane spanning 4-domains A3</fullName>
    </submittedName>
</protein>
<feature type="region of interest" description="Disordered" evidence="1">
    <location>
        <begin position="1"/>
        <end position="40"/>
    </location>
</feature>
<dbReference type="Ensembl" id="ENSCJAT00000079790.3">
    <property type="protein sequence ID" value="ENSCJAP00000064498.3"/>
    <property type="gene ID" value="ENSCJAG00000016335.5"/>
</dbReference>
<evidence type="ECO:0000313" key="2">
    <source>
        <dbReference type="Ensembl" id="ENSCJAP00000064498.3"/>
    </source>
</evidence>
<accession>A0A2R8MSV2</accession>
<evidence type="ECO:0000313" key="3">
    <source>
        <dbReference type="Proteomes" id="UP000008225"/>
    </source>
</evidence>
<dbReference type="Proteomes" id="UP000008225">
    <property type="component" value="Chromosome 11"/>
</dbReference>
<reference evidence="2" key="1">
    <citation type="submission" date="2009-03" db="EMBL/GenBank/DDBJ databases">
        <authorList>
            <person name="Warren W."/>
            <person name="Ye L."/>
            <person name="Minx P."/>
            <person name="Worley K."/>
            <person name="Gibbs R."/>
            <person name="Wilson R.K."/>
        </authorList>
    </citation>
    <scope>NUCLEOTIDE SEQUENCE [LARGE SCALE GENOMIC DNA]</scope>
</reference>
<proteinExistence type="predicted"/>
<dbReference type="AlphaFoldDB" id="A0A2R8MSV2"/>
<dbReference type="Bgee" id="ENSCJAG00000016335">
    <property type="expression patterns" value="Expressed in liver and 1 other cell type or tissue"/>
</dbReference>
<name>A0A2R8MSV2_CALJA</name>
<organism evidence="2 3">
    <name type="scientific">Callithrix jacchus</name>
    <name type="common">White-tufted-ear marmoset</name>
    <name type="synonym">Simia Jacchus</name>
    <dbReference type="NCBI Taxonomy" id="9483"/>
    <lineage>
        <taxon>Eukaryota</taxon>
        <taxon>Metazoa</taxon>
        <taxon>Chordata</taxon>
        <taxon>Craniata</taxon>
        <taxon>Vertebrata</taxon>
        <taxon>Euteleostomi</taxon>
        <taxon>Mammalia</taxon>
        <taxon>Eutheria</taxon>
        <taxon>Euarchontoglires</taxon>
        <taxon>Primates</taxon>
        <taxon>Haplorrhini</taxon>
        <taxon>Platyrrhini</taxon>
        <taxon>Cebidae</taxon>
        <taxon>Callitrichinae</taxon>
        <taxon>Callithrix</taxon>
        <taxon>Callithrix</taxon>
    </lineage>
</organism>
<keyword evidence="3" id="KW-1185">Reference proteome</keyword>
<gene>
    <name evidence="2" type="primary">MS4A3</name>
</gene>
<reference evidence="2" key="2">
    <citation type="submission" date="2025-08" db="UniProtKB">
        <authorList>
            <consortium name="Ensembl"/>
        </authorList>
    </citation>
    <scope>IDENTIFICATION</scope>
</reference>
<dbReference type="GeneTree" id="ENSGT00940000162383"/>
<dbReference type="FunCoup" id="A0A2R8MSV2">
    <property type="interactions" value="59"/>
</dbReference>
<dbReference type="STRING" id="9483.ENSCJAP00000064498"/>
<dbReference type="InParanoid" id="A0A2R8MSV2"/>